<accession>A0A8T1RNP4</accession>
<dbReference type="PANTHER" id="PTHR33881:SF7">
    <property type="entry name" value="NEUROGENIC LOCUS NOTCH-LIKE PROTEIN"/>
    <property type="match status" value="1"/>
</dbReference>
<reference evidence="2" key="1">
    <citation type="submission" date="2020-12" db="EMBL/GenBank/DDBJ databases">
        <title>WGS assembly of Carya illinoinensis cv. Pawnee.</title>
        <authorList>
            <person name="Platts A."/>
            <person name="Shu S."/>
            <person name="Wright S."/>
            <person name="Barry K."/>
            <person name="Edger P."/>
            <person name="Pires J.C."/>
            <person name="Schmutz J."/>
        </authorList>
    </citation>
    <scope>NUCLEOTIDE SEQUENCE</scope>
    <source>
        <tissue evidence="2">Leaf</tissue>
    </source>
</reference>
<comment type="caution">
    <text evidence="2">The sequence shown here is derived from an EMBL/GenBank/DDBJ whole genome shotgun (WGS) entry which is preliminary data.</text>
</comment>
<sequence>MASRNGTKVIIFLGVLLVLQPRIALSDCLSPLLSPALDNVCKDVECGKGTCKPSINSTFLFECECALGWKQTLSGHDDHLKFLPCVVPNCTLNSSCKKAPPPVQQKASKANESIFDPCRWTDCGGGVCNKTSIFTYSCDCAEGYYNLLNVTALPCYEECAIGMECANLGISTSNKSTSPTSALTNNDGSQATSILQGNSLWLMILTMMVAMVKWK</sequence>
<dbReference type="PANTHER" id="PTHR33881">
    <property type="entry name" value="NEUROGENIC LOCUS NOTCH-LIKE PROTEIN"/>
    <property type="match status" value="1"/>
</dbReference>
<feature type="signal peptide" evidence="1">
    <location>
        <begin position="1"/>
        <end position="26"/>
    </location>
</feature>
<evidence type="ECO:0000313" key="2">
    <source>
        <dbReference type="EMBL" id="KAG6668787.1"/>
    </source>
</evidence>
<dbReference type="EMBL" id="CM031809">
    <property type="protein sequence ID" value="KAG6668786.1"/>
    <property type="molecule type" value="Genomic_DNA"/>
</dbReference>
<keyword evidence="4" id="KW-1185">Reference proteome</keyword>
<dbReference type="EMBL" id="CM031825">
    <property type="protein sequence ID" value="KAG6732816.1"/>
    <property type="molecule type" value="Genomic_DNA"/>
</dbReference>
<keyword evidence="1" id="KW-0732">Signal</keyword>
<dbReference type="AlphaFoldDB" id="A0A8T1RNP4"/>
<gene>
    <name evidence="2" type="ORF">CIPAW_01G196100</name>
    <name evidence="3" type="ORF">I3842_01G196000</name>
</gene>
<dbReference type="EMBL" id="CM031809">
    <property type="protein sequence ID" value="KAG6668788.1"/>
    <property type="molecule type" value="Genomic_DNA"/>
</dbReference>
<proteinExistence type="predicted"/>
<name>A0A8T1RNP4_CARIL</name>
<feature type="chain" id="PRO_5036275548" evidence="1">
    <location>
        <begin position="27"/>
        <end position="215"/>
    </location>
</feature>
<evidence type="ECO:0000313" key="4">
    <source>
        <dbReference type="Proteomes" id="UP000811609"/>
    </source>
</evidence>
<protein>
    <submittedName>
        <fullName evidence="2">Uncharacterized protein</fullName>
    </submittedName>
</protein>
<reference evidence="3" key="2">
    <citation type="submission" date="2021-01" db="EMBL/GenBank/DDBJ databases">
        <authorList>
            <person name="Lovell J.T."/>
            <person name="Bentley N."/>
            <person name="Bhattarai G."/>
            <person name="Jenkins J.W."/>
            <person name="Sreedasyam A."/>
            <person name="Alarcon Y."/>
            <person name="Bock C."/>
            <person name="Boston L."/>
            <person name="Carlson J."/>
            <person name="Cervantes K."/>
            <person name="Clermont K."/>
            <person name="Krom N."/>
            <person name="Kubenka K."/>
            <person name="Mamidi S."/>
            <person name="Mattison C."/>
            <person name="Monteros M."/>
            <person name="Pisani C."/>
            <person name="Plott C."/>
            <person name="Rajasekar S."/>
            <person name="Rhein H.S."/>
            <person name="Rohla C."/>
            <person name="Song M."/>
            <person name="Hilaire R.S."/>
            <person name="Shu S."/>
            <person name="Wells L."/>
            <person name="Wang X."/>
            <person name="Webber J."/>
            <person name="Heerema R.J."/>
            <person name="Klein P."/>
            <person name="Conner P."/>
            <person name="Grauke L."/>
            <person name="Grimwood J."/>
            <person name="Schmutz J."/>
            <person name="Randall J.J."/>
        </authorList>
    </citation>
    <scope>NUCLEOTIDE SEQUENCE</scope>
    <source>
        <tissue evidence="3">Leaf</tissue>
    </source>
</reference>
<dbReference type="Proteomes" id="UP000811609">
    <property type="component" value="Chromosome 1"/>
</dbReference>
<dbReference type="Proteomes" id="UP000811246">
    <property type="component" value="Chromosome 1"/>
</dbReference>
<dbReference type="EMBL" id="CM031809">
    <property type="protein sequence ID" value="KAG6668787.1"/>
    <property type="molecule type" value="Genomic_DNA"/>
</dbReference>
<organism evidence="2 4">
    <name type="scientific">Carya illinoinensis</name>
    <name type="common">Pecan</name>
    <dbReference type="NCBI Taxonomy" id="32201"/>
    <lineage>
        <taxon>Eukaryota</taxon>
        <taxon>Viridiplantae</taxon>
        <taxon>Streptophyta</taxon>
        <taxon>Embryophyta</taxon>
        <taxon>Tracheophyta</taxon>
        <taxon>Spermatophyta</taxon>
        <taxon>Magnoliopsida</taxon>
        <taxon>eudicotyledons</taxon>
        <taxon>Gunneridae</taxon>
        <taxon>Pentapetalae</taxon>
        <taxon>rosids</taxon>
        <taxon>fabids</taxon>
        <taxon>Fagales</taxon>
        <taxon>Juglandaceae</taxon>
        <taxon>Carya</taxon>
    </lineage>
</organism>
<evidence type="ECO:0000313" key="3">
    <source>
        <dbReference type="EMBL" id="KAG6732816.1"/>
    </source>
</evidence>
<evidence type="ECO:0000256" key="1">
    <source>
        <dbReference type="SAM" id="SignalP"/>
    </source>
</evidence>